<organism evidence="2 3">
    <name type="scientific">Aphanomyces euteiches</name>
    <dbReference type="NCBI Taxonomy" id="100861"/>
    <lineage>
        <taxon>Eukaryota</taxon>
        <taxon>Sar</taxon>
        <taxon>Stramenopiles</taxon>
        <taxon>Oomycota</taxon>
        <taxon>Saprolegniomycetes</taxon>
        <taxon>Saprolegniales</taxon>
        <taxon>Verrucalvaceae</taxon>
        <taxon>Aphanomyces</taxon>
    </lineage>
</organism>
<evidence type="ECO:0000256" key="1">
    <source>
        <dbReference type="SAM" id="Coils"/>
    </source>
</evidence>
<gene>
    <name evidence="2" type="ORF">Ae201684_002430</name>
</gene>
<name>A0A6G0XQY6_9STRA</name>
<reference evidence="2 3" key="1">
    <citation type="submission" date="2019-07" db="EMBL/GenBank/DDBJ databases">
        <title>Genomics analysis of Aphanomyces spp. identifies a new class of oomycete effector associated with host adaptation.</title>
        <authorList>
            <person name="Gaulin E."/>
        </authorList>
    </citation>
    <scope>NUCLEOTIDE SEQUENCE [LARGE SCALE GENOMIC DNA]</scope>
    <source>
        <strain evidence="2 3">ATCC 201684</strain>
    </source>
</reference>
<dbReference type="Proteomes" id="UP000481153">
    <property type="component" value="Unassembled WGS sequence"/>
</dbReference>
<sequence length="202" mass="22215">MAEECALKLSSIKFSRLADGFRLHVDTVAKDVPMKIWMENQRSKDEWECAVEDIAEHAPRGAKYMLPSSVVVASLMSALRAKSTDGGGGSKERKVELTAGSDESLNLVLTMTGFERLAVEYTFSLTRLNVDATQVLEAQIRDLLEDVAQLKAANALASAQSSPLAEVRAELRSPTSQEISICSPKCLFYKRGRSCILHSRHL</sequence>
<keyword evidence="1" id="KW-0175">Coiled coil</keyword>
<dbReference type="AlphaFoldDB" id="A0A6G0XQY6"/>
<dbReference type="VEuPathDB" id="FungiDB:AeMF1_002272"/>
<protein>
    <submittedName>
        <fullName evidence="2">Uncharacterized protein</fullName>
    </submittedName>
</protein>
<proteinExistence type="predicted"/>
<comment type="caution">
    <text evidence="2">The sequence shown here is derived from an EMBL/GenBank/DDBJ whole genome shotgun (WGS) entry which is preliminary data.</text>
</comment>
<feature type="coiled-coil region" evidence="1">
    <location>
        <begin position="133"/>
        <end position="160"/>
    </location>
</feature>
<evidence type="ECO:0000313" key="3">
    <source>
        <dbReference type="Proteomes" id="UP000481153"/>
    </source>
</evidence>
<accession>A0A6G0XQY6</accession>
<keyword evidence="3" id="KW-1185">Reference proteome</keyword>
<dbReference type="EMBL" id="VJMJ01000025">
    <property type="protein sequence ID" value="KAF0742730.1"/>
    <property type="molecule type" value="Genomic_DNA"/>
</dbReference>
<evidence type="ECO:0000313" key="2">
    <source>
        <dbReference type="EMBL" id="KAF0742730.1"/>
    </source>
</evidence>